<accession>A0A9W2ZFW5</accession>
<keyword evidence="5" id="KW-1185">Reference proteome</keyword>
<dbReference type="Proteomes" id="UP001165740">
    <property type="component" value="Chromosome 18"/>
</dbReference>
<dbReference type="Pfam" id="PF17517">
    <property type="entry name" value="IgGFc_binding"/>
    <property type="match status" value="1"/>
</dbReference>
<feature type="region of interest" description="Disordered" evidence="1">
    <location>
        <begin position="898"/>
        <end position="943"/>
    </location>
</feature>
<evidence type="ECO:0000313" key="6">
    <source>
        <dbReference type="RefSeq" id="XP_055873823.1"/>
    </source>
</evidence>
<name>A0A9W2ZFW5_BIOGL</name>
<proteinExistence type="predicted"/>
<feature type="domain" description="IgGFc-binding protein N-terminal" evidence="4">
    <location>
        <begin position="133"/>
        <end position="453"/>
    </location>
</feature>
<dbReference type="PANTHER" id="PTHR46534">
    <property type="entry name" value="IGGFC_BINDING DOMAIN-CONTAINING PROTEIN"/>
    <property type="match status" value="1"/>
</dbReference>
<dbReference type="RefSeq" id="XP_055873823.1">
    <property type="nucleotide sequence ID" value="XM_056017848.1"/>
</dbReference>
<keyword evidence="2" id="KW-0812">Transmembrane</keyword>
<dbReference type="OMA" id="THKYRTS"/>
<evidence type="ECO:0000256" key="2">
    <source>
        <dbReference type="SAM" id="Phobius"/>
    </source>
</evidence>
<feature type="transmembrane region" description="Helical" evidence="2">
    <location>
        <begin position="853"/>
        <end position="871"/>
    </location>
</feature>
<feature type="signal peptide" evidence="3">
    <location>
        <begin position="1"/>
        <end position="22"/>
    </location>
</feature>
<dbReference type="PANTHER" id="PTHR46534:SF1">
    <property type="entry name" value="IGGFC-BINDING PROTEIN N-TERMINAL DOMAIN-CONTAINING PROTEIN"/>
    <property type="match status" value="1"/>
</dbReference>
<feature type="chain" id="PRO_5040823864" evidence="3">
    <location>
        <begin position="23"/>
        <end position="943"/>
    </location>
</feature>
<protein>
    <submittedName>
        <fullName evidence="6">Uncharacterized protein LOC106077735 isoform X1</fullName>
    </submittedName>
</protein>
<evidence type="ECO:0000259" key="4">
    <source>
        <dbReference type="Pfam" id="PF17517"/>
    </source>
</evidence>
<feature type="compositionally biased region" description="Acidic residues" evidence="1">
    <location>
        <begin position="931"/>
        <end position="943"/>
    </location>
</feature>
<gene>
    <name evidence="6" type="primary">LOC106077735</name>
</gene>
<reference evidence="6" key="1">
    <citation type="submission" date="2025-08" db="UniProtKB">
        <authorList>
            <consortium name="RefSeq"/>
        </authorList>
    </citation>
    <scope>IDENTIFICATION</scope>
</reference>
<sequence length="943" mass="106530">MEMFLLSLLIIVLILVTDFIKGQKTHLGKLFIVSVPKMMSEPQPLFGTPCVLFLLSTPLSDVQVAIESHWYQEKSQLLRDSIRLSPFVVYDYTLNRTFNHQEDFGFVHSFKLEANKAFSLVVTMIDSVSSIATMMAVPVDSWGKVYFAVTLGHRISITVVTHRGPNLIFVRSSNKNFHLVINSQEPGMHQMYTISTAKSQAFVFATCNSSRDIGTLTGTKFSGELEFGLISGNCNASTLSHVCNNTSILKYGFGDIAAEMLLPYETYGREFLTFDVVKPSSGSFYFLVAGEDDTTVVITGGSTTKSDSFHLPTSGSWVERIIGISRVTSSKGIMVVHVRRSPCLASSQRSNEKLYYPGEVGAPSLSLIVPTALFYFTYIFRMPRFFSNFYYIIVIVKKHFANYLTLKGDPLKISRWTHFPEGQSWMFGQVEVKPNIDYTLTSERSFIGCYVYGHGQYYAYMYPAGYITSQINTKCFKDLDRMKEGDLVDNDCDGAIDEEYLNEKDDDGDRLIDEDLNTFLDSESTKFSNITSVTAVTERGSGVYTEFRNPIYDLDNLEDNPINPEVIVPALAPRKALDVSLTSEALTGFEPWSDWVCTRDCSKTNMIRIRQCQHNKLCDGPLSETRPGTCYFNTKCPNDCPSFRWGTNCIMSCENCVNDCDKFSGLCETCKAGFTDPATGCRKSCPDYTYGIDCKLSCIDVCSDDCLSRVTGQCYDVFEPWHEWHCSRSCLDTKAYRERVCDRSKPGSVCKGNKSEAKESNCYVEITCPNNCDPFKWGDDCVYSCEHCEHDCEKFTGVCQQCKPGYKNPKKGCLEECGRFFYGYNCEGDCTLKCGADCAEKVYGRCSNGYEQYALLLVLLLLFVPCLFILFRKKRDHNVTKARRSSYMGKIGLMSRRVSHTPERASKAPTRSVMKKRSRRTMKDVRSWSSYDDDDDDEDDDDD</sequence>
<evidence type="ECO:0000256" key="3">
    <source>
        <dbReference type="SAM" id="SignalP"/>
    </source>
</evidence>
<evidence type="ECO:0000313" key="5">
    <source>
        <dbReference type="Proteomes" id="UP001165740"/>
    </source>
</evidence>
<dbReference type="AlphaFoldDB" id="A0A9W2ZFW5"/>
<keyword evidence="2" id="KW-0472">Membrane</keyword>
<evidence type="ECO:0000256" key="1">
    <source>
        <dbReference type="SAM" id="MobiDB-lite"/>
    </source>
</evidence>
<keyword evidence="2" id="KW-1133">Transmembrane helix</keyword>
<keyword evidence="3" id="KW-0732">Signal</keyword>
<dbReference type="GeneID" id="106077735"/>
<organism evidence="5 6">
    <name type="scientific">Biomphalaria glabrata</name>
    <name type="common">Bloodfluke planorb</name>
    <name type="synonym">Freshwater snail</name>
    <dbReference type="NCBI Taxonomy" id="6526"/>
    <lineage>
        <taxon>Eukaryota</taxon>
        <taxon>Metazoa</taxon>
        <taxon>Spiralia</taxon>
        <taxon>Lophotrochozoa</taxon>
        <taxon>Mollusca</taxon>
        <taxon>Gastropoda</taxon>
        <taxon>Heterobranchia</taxon>
        <taxon>Euthyneura</taxon>
        <taxon>Panpulmonata</taxon>
        <taxon>Hygrophila</taxon>
        <taxon>Lymnaeoidea</taxon>
        <taxon>Planorbidae</taxon>
        <taxon>Biomphalaria</taxon>
    </lineage>
</organism>
<dbReference type="InterPro" id="IPR035234">
    <property type="entry name" value="IgGFc-bd_N"/>
</dbReference>
<dbReference type="OrthoDB" id="10005154at2759"/>